<dbReference type="InterPro" id="IPR014922">
    <property type="entry name" value="YdhG-like"/>
</dbReference>
<comment type="caution">
    <text evidence="2">The sequence shown here is derived from an EMBL/GenBank/DDBJ whole genome shotgun (WGS) entry which is preliminary data.</text>
</comment>
<evidence type="ECO:0000313" key="3">
    <source>
        <dbReference type="Proteomes" id="UP001597365"/>
    </source>
</evidence>
<dbReference type="Pfam" id="PF08818">
    <property type="entry name" value="DUF1801"/>
    <property type="match status" value="1"/>
</dbReference>
<feature type="domain" description="YdhG-like" evidence="1">
    <location>
        <begin position="18"/>
        <end position="115"/>
    </location>
</feature>
<name>A0ABW4PE93_9ACTN</name>
<accession>A0ABW4PE93</accession>
<evidence type="ECO:0000259" key="1">
    <source>
        <dbReference type="Pfam" id="PF08818"/>
    </source>
</evidence>
<dbReference type="EMBL" id="JBHUFU010000002">
    <property type="protein sequence ID" value="MFD1829017.1"/>
    <property type="molecule type" value="Genomic_DNA"/>
</dbReference>
<dbReference type="RefSeq" id="WP_380897142.1">
    <property type="nucleotide sequence ID" value="NZ_JBHUFU010000002.1"/>
</dbReference>
<evidence type="ECO:0000313" key="2">
    <source>
        <dbReference type="EMBL" id="MFD1829017.1"/>
    </source>
</evidence>
<dbReference type="SUPFAM" id="SSF159888">
    <property type="entry name" value="YdhG-like"/>
    <property type="match status" value="1"/>
</dbReference>
<reference evidence="3" key="1">
    <citation type="journal article" date="2019" name="Int. J. Syst. Evol. Microbiol.">
        <title>The Global Catalogue of Microorganisms (GCM) 10K type strain sequencing project: providing services to taxonomists for standard genome sequencing and annotation.</title>
        <authorList>
            <consortium name="The Broad Institute Genomics Platform"/>
            <consortium name="The Broad Institute Genome Sequencing Center for Infectious Disease"/>
            <person name="Wu L."/>
            <person name="Ma J."/>
        </authorList>
    </citation>
    <scope>NUCLEOTIDE SEQUENCE [LARGE SCALE GENOMIC DNA]</scope>
    <source>
        <strain evidence="3">CGMCC 4.7455</strain>
    </source>
</reference>
<organism evidence="2 3">
    <name type="scientific">Streptomyces desertarenae</name>
    <dbReference type="NCBI Taxonomy" id="2666184"/>
    <lineage>
        <taxon>Bacteria</taxon>
        <taxon>Bacillati</taxon>
        <taxon>Actinomycetota</taxon>
        <taxon>Actinomycetes</taxon>
        <taxon>Kitasatosporales</taxon>
        <taxon>Streptomycetaceae</taxon>
        <taxon>Streptomyces</taxon>
    </lineage>
</organism>
<sequence length="125" mass="13126">MSATDVTAYLTALDGRLREAAEKLGPVIDAALPDGTGALWHGHPTWSLGAKPGQGPVCLLKAYASHLTFGLWRGQDVPDASGRLVPGARRMASVKLTSAEDVDPVLFAGWLRHAVALETAALEAK</sequence>
<gene>
    <name evidence="2" type="ORF">ACFSJS_04975</name>
</gene>
<keyword evidence="3" id="KW-1185">Reference proteome</keyword>
<protein>
    <submittedName>
        <fullName evidence="2">DUF1801 domain-containing protein</fullName>
    </submittedName>
</protein>
<proteinExistence type="predicted"/>
<dbReference type="Proteomes" id="UP001597365">
    <property type="component" value="Unassembled WGS sequence"/>
</dbReference>